<sequence>MVYESSYESGRRPFLPDVDRGLWSQPTQFIYAGLCIAFKFDMFSISWYFLDEASSLIYILPVHLICLALYIIPLMVIQAFLGQFSSSGFISFFRLTPLFKGIGYLSLALNLIILTYYSVFATIPLAYFFASMHPTLPWGCEGFKKWAHVLTSEEEKTNLCQMRFPNITDDDNITDSYADFINHHIPSAMYFKTFFSNQELFVSSDTDFFMSWQLIICDLLVWSFIALFYYKCRSIEKFGVCLRYAMWIMVSLLVLFLIRFSFLDGTGHVFSKMFSINPREFVNGILASPMYTLTSFGPGWGLFITLSSFNKFNADIVKSSWMISLGQLFIMVGLTALSVFSEAHFGHITEGNYYTAVDHHWLLFLSTGSAMANMTAANFWSMLFYFMLFLSSLVLMILQLYSILTSVFDEFVSLRDRKFQVGLGLIVTLCFVSLYFTSNDGVVYFTALTSDASITQTILNLLLILIVCWIYGRERLQRDIEFMTQQKFSTWKVNVLRFGAPLALLLILLIFLMVSFYEHLLSTWVIKMFAVIFIGLPWIFVPGYAVFCIWQTTGTIKTRLKRCCRPTDWYPVVAEDRQRYEEAMGNLDITHQLNEITEEVM</sequence>
<dbReference type="PROSITE" id="PS50267">
    <property type="entry name" value="NA_NEUROTRAN_SYMP_3"/>
    <property type="match status" value="1"/>
</dbReference>
<feature type="transmembrane region" description="Helical" evidence="9">
    <location>
        <begin position="102"/>
        <end position="129"/>
    </location>
</feature>
<keyword evidence="11" id="KW-1185">Reference proteome</keyword>
<feature type="transmembrane region" description="Helical" evidence="9">
    <location>
        <begin position="383"/>
        <end position="407"/>
    </location>
</feature>
<feature type="transmembrane region" description="Helical" evidence="9">
    <location>
        <begin position="457"/>
        <end position="474"/>
    </location>
</feature>
<comment type="similarity">
    <text evidence="2">Belongs to the sodium:neurotransmitter symporter (SNF) (TC 2.A.22) family.</text>
</comment>
<protein>
    <recommendedName>
        <fullName evidence="12">Transporter</fullName>
    </recommendedName>
</protein>
<evidence type="ECO:0000256" key="4">
    <source>
        <dbReference type="ARBA" id="ARBA00022692"/>
    </source>
</evidence>
<evidence type="ECO:0000256" key="6">
    <source>
        <dbReference type="ARBA" id="ARBA00022989"/>
    </source>
</evidence>
<feature type="transmembrane region" description="Helical" evidence="9">
    <location>
        <begin position="529"/>
        <end position="550"/>
    </location>
</feature>
<dbReference type="InterPro" id="IPR037272">
    <property type="entry name" value="SNS_sf"/>
</dbReference>
<feature type="transmembrane region" description="Helical" evidence="9">
    <location>
        <begin position="209"/>
        <end position="230"/>
    </location>
</feature>
<keyword evidence="3" id="KW-0813">Transport</keyword>
<feature type="transmembrane region" description="Helical" evidence="9">
    <location>
        <begin position="242"/>
        <end position="262"/>
    </location>
</feature>
<dbReference type="PANTHER" id="PTHR11616">
    <property type="entry name" value="SODIUM/CHLORIDE DEPENDENT TRANSPORTER"/>
    <property type="match status" value="1"/>
</dbReference>
<dbReference type="GO" id="GO:0015375">
    <property type="term" value="F:glycine:sodium symporter activity"/>
    <property type="evidence" value="ECO:0007669"/>
    <property type="project" value="TreeGrafter"/>
</dbReference>
<dbReference type="VEuPathDB" id="VectorBase:GBRI003269"/>
<keyword evidence="8" id="KW-0479">Metal-binding</keyword>
<evidence type="ECO:0000256" key="8">
    <source>
        <dbReference type="PIRSR" id="PIRSR600175-1"/>
    </source>
</evidence>
<dbReference type="PRINTS" id="PR00176">
    <property type="entry name" value="NANEUSMPORT"/>
</dbReference>
<feature type="transmembrane region" description="Helical" evidence="9">
    <location>
        <begin position="321"/>
        <end position="340"/>
    </location>
</feature>
<proteinExistence type="inferred from homology"/>
<dbReference type="GO" id="GO:0046872">
    <property type="term" value="F:metal ion binding"/>
    <property type="evidence" value="ECO:0007669"/>
    <property type="project" value="UniProtKB-KW"/>
</dbReference>
<evidence type="ECO:0000256" key="9">
    <source>
        <dbReference type="SAM" id="Phobius"/>
    </source>
</evidence>
<evidence type="ECO:0000256" key="3">
    <source>
        <dbReference type="ARBA" id="ARBA00022448"/>
    </source>
</evidence>
<evidence type="ECO:0000256" key="7">
    <source>
        <dbReference type="ARBA" id="ARBA00023136"/>
    </source>
</evidence>
<keyword evidence="7 9" id="KW-0472">Membrane</keyword>
<dbReference type="GO" id="GO:0005886">
    <property type="term" value="C:plasma membrane"/>
    <property type="evidence" value="ECO:0007669"/>
    <property type="project" value="TreeGrafter"/>
</dbReference>
<dbReference type="AlphaFoldDB" id="A0A1A9W1U0"/>
<evidence type="ECO:0000313" key="11">
    <source>
        <dbReference type="Proteomes" id="UP000091820"/>
    </source>
</evidence>
<evidence type="ECO:0008006" key="12">
    <source>
        <dbReference type="Google" id="ProtNLM"/>
    </source>
</evidence>
<name>A0A1A9W1U0_9MUSC</name>
<dbReference type="SUPFAM" id="SSF161070">
    <property type="entry name" value="SNF-like"/>
    <property type="match status" value="1"/>
</dbReference>
<keyword evidence="6 9" id="KW-1133">Transmembrane helix</keyword>
<evidence type="ECO:0000256" key="1">
    <source>
        <dbReference type="ARBA" id="ARBA00004141"/>
    </source>
</evidence>
<keyword evidence="8" id="KW-0915">Sodium</keyword>
<feature type="transmembrane region" description="Helical" evidence="9">
    <location>
        <begin position="419"/>
        <end position="437"/>
    </location>
</feature>
<keyword evidence="5" id="KW-0769">Symport</keyword>
<organism evidence="10 11">
    <name type="scientific">Glossina brevipalpis</name>
    <dbReference type="NCBI Taxonomy" id="37001"/>
    <lineage>
        <taxon>Eukaryota</taxon>
        <taxon>Metazoa</taxon>
        <taxon>Ecdysozoa</taxon>
        <taxon>Arthropoda</taxon>
        <taxon>Hexapoda</taxon>
        <taxon>Insecta</taxon>
        <taxon>Pterygota</taxon>
        <taxon>Neoptera</taxon>
        <taxon>Endopterygota</taxon>
        <taxon>Diptera</taxon>
        <taxon>Brachycera</taxon>
        <taxon>Muscomorpha</taxon>
        <taxon>Hippoboscoidea</taxon>
        <taxon>Glossinidae</taxon>
        <taxon>Glossina</taxon>
    </lineage>
</organism>
<dbReference type="STRING" id="37001.A0A1A9W1U0"/>
<feature type="transmembrane region" description="Helical" evidence="9">
    <location>
        <begin position="29"/>
        <end position="50"/>
    </location>
</feature>
<accession>A0A1A9W1U0</accession>
<reference evidence="10" key="2">
    <citation type="submission" date="2020-05" db="UniProtKB">
        <authorList>
            <consortium name="EnsemblMetazoa"/>
        </authorList>
    </citation>
    <scope>IDENTIFICATION</scope>
    <source>
        <strain evidence="10">IAEA</strain>
    </source>
</reference>
<dbReference type="Pfam" id="PF00209">
    <property type="entry name" value="SNF"/>
    <property type="match status" value="1"/>
</dbReference>
<feature type="binding site" evidence="8">
    <location>
        <position position="295"/>
    </location>
    <ligand>
        <name>Na(+)</name>
        <dbReference type="ChEBI" id="CHEBI:29101"/>
        <label>1</label>
    </ligand>
</feature>
<dbReference type="PANTHER" id="PTHR11616:SF240">
    <property type="entry name" value="BLOATED TUBULES, ISOFORM B-RELATED"/>
    <property type="match status" value="1"/>
</dbReference>
<feature type="transmembrane region" description="Helical" evidence="9">
    <location>
        <begin position="495"/>
        <end position="517"/>
    </location>
</feature>
<evidence type="ECO:0000313" key="10">
    <source>
        <dbReference type="EnsemblMetazoa" id="GBRI003269-PA"/>
    </source>
</evidence>
<keyword evidence="4 9" id="KW-0812">Transmembrane</keyword>
<dbReference type="Proteomes" id="UP000091820">
    <property type="component" value="Unassembled WGS sequence"/>
</dbReference>
<feature type="transmembrane region" description="Helical" evidence="9">
    <location>
        <begin position="282"/>
        <end position="309"/>
    </location>
</feature>
<dbReference type="InterPro" id="IPR000175">
    <property type="entry name" value="Na/ntran_symport"/>
</dbReference>
<reference evidence="11" key="1">
    <citation type="submission" date="2014-03" db="EMBL/GenBank/DDBJ databases">
        <authorList>
            <person name="Aksoy S."/>
            <person name="Warren W."/>
            <person name="Wilson R.K."/>
        </authorList>
    </citation>
    <scope>NUCLEOTIDE SEQUENCE [LARGE SCALE GENOMIC DNA]</scope>
    <source>
        <strain evidence="11">IAEA</strain>
    </source>
</reference>
<feature type="transmembrane region" description="Helical" evidence="9">
    <location>
        <begin position="56"/>
        <end position="81"/>
    </location>
</feature>
<dbReference type="EnsemblMetazoa" id="GBRI003269-RA">
    <property type="protein sequence ID" value="GBRI003269-PA"/>
    <property type="gene ID" value="GBRI003269"/>
</dbReference>
<comment type="subcellular location">
    <subcellularLocation>
        <location evidence="1">Membrane</location>
        <topology evidence="1">Multi-pass membrane protein</topology>
    </subcellularLocation>
</comment>
<evidence type="ECO:0000256" key="5">
    <source>
        <dbReference type="ARBA" id="ARBA00022847"/>
    </source>
</evidence>
<evidence type="ECO:0000256" key="2">
    <source>
        <dbReference type="ARBA" id="ARBA00006459"/>
    </source>
</evidence>